<evidence type="ECO:0000313" key="2">
    <source>
        <dbReference type="EMBL" id="MFC7747279.1"/>
    </source>
</evidence>
<sequence>MTARTITSDDVIFFMDMVNSPRSPNHIPGFHQPKPYYKILDDPESEEFRRFIKVYNAEKHVLKEREQKILADLYGVTHPKVNLKEASAIYNVTPERIRQIRQKAERKITTSLLKRFKQELHDDMPAVFRL</sequence>
<dbReference type="Gene3D" id="1.10.10.10">
    <property type="entry name" value="Winged helix-like DNA-binding domain superfamily/Winged helix DNA-binding domain"/>
    <property type="match status" value="1"/>
</dbReference>
<name>A0ABW2UXI0_9BACI</name>
<protein>
    <submittedName>
        <fullName evidence="2">Sigma factor-like helix-turn-helix DNA-binding protein</fullName>
    </submittedName>
</protein>
<dbReference type="Proteomes" id="UP001596620">
    <property type="component" value="Unassembled WGS sequence"/>
</dbReference>
<keyword evidence="3" id="KW-1185">Reference proteome</keyword>
<dbReference type="InterPro" id="IPR000943">
    <property type="entry name" value="RNA_pol_sigma70"/>
</dbReference>
<dbReference type="EMBL" id="JBHTGR010000018">
    <property type="protein sequence ID" value="MFC7747279.1"/>
    <property type="molecule type" value="Genomic_DNA"/>
</dbReference>
<evidence type="ECO:0000313" key="3">
    <source>
        <dbReference type="Proteomes" id="UP001596620"/>
    </source>
</evidence>
<reference evidence="3" key="1">
    <citation type="journal article" date="2019" name="Int. J. Syst. Evol. Microbiol.">
        <title>The Global Catalogue of Microorganisms (GCM) 10K type strain sequencing project: providing services to taxonomists for standard genome sequencing and annotation.</title>
        <authorList>
            <consortium name="The Broad Institute Genomics Platform"/>
            <consortium name="The Broad Institute Genome Sequencing Center for Infectious Disease"/>
            <person name="Wu L."/>
            <person name="Ma J."/>
        </authorList>
    </citation>
    <scope>NUCLEOTIDE SEQUENCE [LARGE SCALE GENOMIC DNA]</scope>
    <source>
        <strain evidence="3">JCM 30234</strain>
    </source>
</reference>
<dbReference type="PRINTS" id="PR00046">
    <property type="entry name" value="SIGMA70FCT"/>
</dbReference>
<dbReference type="SUPFAM" id="SSF88659">
    <property type="entry name" value="Sigma3 and sigma4 domains of RNA polymerase sigma factors"/>
    <property type="match status" value="1"/>
</dbReference>
<dbReference type="InterPro" id="IPR007630">
    <property type="entry name" value="RNA_pol_sigma70_r4"/>
</dbReference>
<dbReference type="RefSeq" id="WP_382358799.1">
    <property type="nucleotide sequence ID" value="NZ_JBHTGR010000018.1"/>
</dbReference>
<accession>A0ABW2UXI0</accession>
<dbReference type="InterPro" id="IPR036388">
    <property type="entry name" value="WH-like_DNA-bd_sf"/>
</dbReference>
<proteinExistence type="predicted"/>
<feature type="domain" description="RNA polymerase sigma-70 region 4" evidence="1">
    <location>
        <begin position="61"/>
        <end position="107"/>
    </location>
</feature>
<comment type="caution">
    <text evidence="2">The sequence shown here is derived from an EMBL/GenBank/DDBJ whole genome shotgun (WGS) entry which is preliminary data.</text>
</comment>
<evidence type="ECO:0000259" key="1">
    <source>
        <dbReference type="Pfam" id="PF04545"/>
    </source>
</evidence>
<dbReference type="InterPro" id="IPR013324">
    <property type="entry name" value="RNA_pol_sigma_r3/r4-like"/>
</dbReference>
<gene>
    <name evidence="2" type="ORF">ACFQU8_08525</name>
</gene>
<dbReference type="Pfam" id="PF04545">
    <property type="entry name" value="Sigma70_r4"/>
    <property type="match status" value="1"/>
</dbReference>
<organism evidence="2 3">
    <name type="scientific">Lentibacillus kimchii</name>
    <dbReference type="NCBI Taxonomy" id="1542911"/>
    <lineage>
        <taxon>Bacteria</taxon>
        <taxon>Bacillati</taxon>
        <taxon>Bacillota</taxon>
        <taxon>Bacilli</taxon>
        <taxon>Bacillales</taxon>
        <taxon>Bacillaceae</taxon>
        <taxon>Lentibacillus</taxon>
    </lineage>
</organism>